<feature type="compositionally biased region" description="Polar residues" evidence="1">
    <location>
        <begin position="876"/>
        <end position="889"/>
    </location>
</feature>
<evidence type="ECO:0000313" key="2">
    <source>
        <dbReference type="EMBL" id="CAJ1075408.1"/>
    </source>
</evidence>
<feature type="region of interest" description="Disordered" evidence="1">
    <location>
        <begin position="792"/>
        <end position="889"/>
    </location>
</feature>
<feature type="compositionally biased region" description="Basic and acidic residues" evidence="1">
    <location>
        <begin position="810"/>
        <end position="821"/>
    </location>
</feature>
<dbReference type="PANTHER" id="PTHR18839:SF0">
    <property type="entry name" value="MITOTIC INTERACTOR AND SUBSTRATE OF PLK1 ISOFORM X1-RELATED"/>
    <property type="match status" value="1"/>
</dbReference>
<feature type="compositionally biased region" description="Basic and acidic residues" evidence="1">
    <location>
        <begin position="319"/>
        <end position="332"/>
    </location>
</feature>
<dbReference type="InterPro" id="IPR042779">
    <property type="entry name" value="MISP/MISP3-like"/>
</dbReference>
<feature type="compositionally biased region" description="Polar residues" evidence="1">
    <location>
        <begin position="302"/>
        <end position="318"/>
    </location>
</feature>
<evidence type="ECO:0000256" key="1">
    <source>
        <dbReference type="SAM" id="MobiDB-lite"/>
    </source>
</evidence>
<feature type="compositionally biased region" description="Acidic residues" evidence="1">
    <location>
        <begin position="196"/>
        <end position="206"/>
    </location>
</feature>
<reference evidence="2" key="1">
    <citation type="submission" date="2023-08" db="EMBL/GenBank/DDBJ databases">
        <authorList>
            <person name="Alioto T."/>
            <person name="Alioto T."/>
            <person name="Gomez Garrido J."/>
        </authorList>
    </citation>
    <scope>NUCLEOTIDE SEQUENCE</scope>
</reference>
<name>A0AAV1GPE7_XYRNO</name>
<feature type="compositionally biased region" description="Polar residues" evidence="1">
    <location>
        <begin position="255"/>
        <end position="264"/>
    </location>
</feature>
<keyword evidence="3" id="KW-1185">Reference proteome</keyword>
<dbReference type="PANTHER" id="PTHR18839">
    <property type="entry name" value="MITOTIC INTERACTOR AND SUBSTRATE OF PLK1 MISP FAMILY MEMBER"/>
    <property type="match status" value="1"/>
</dbReference>
<feature type="region of interest" description="Disordered" evidence="1">
    <location>
        <begin position="1"/>
        <end position="121"/>
    </location>
</feature>
<feature type="compositionally biased region" description="Basic and acidic residues" evidence="1">
    <location>
        <begin position="233"/>
        <end position="252"/>
    </location>
</feature>
<evidence type="ECO:0000313" key="3">
    <source>
        <dbReference type="Proteomes" id="UP001178508"/>
    </source>
</evidence>
<feature type="region of interest" description="Disordered" evidence="1">
    <location>
        <begin position="398"/>
        <end position="417"/>
    </location>
</feature>
<feature type="compositionally biased region" description="Basic and acidic residues" evidence="1">
    <location>
        <begin position="792"/>
        <end position="801"/>
    </location>
</feature>
<feature type="compositionally biased region" description="Basic and acidic residues" evidence="1">
    <location>
        <begin position="154"/>
        <end position="165"/>
    </location>
</feature>
<dbReference type="EMBL" id="OY660879">
    <property type="protein sequence ID" value="CAJ1075408.1"/>
    <property type="molecule type" value="Genomic_DNA"/>
</dbReference>
<feature type="compositionally biased region" description="Polar residues" evidence="1">
    <location>
        <begin position="274"/>
        <end position="284"/>
    </location>
</feature>
<protein>
    <submittedName>
        <fullName evidence="2">Uncharacterized protein LOC122869490 isoform X1</fullName>
    </submittedName>
</protein>
<feature type="region of interest" description="Disordered" evidence="1">
    <location>
        <begin position="693"/>
        <end position="764"/>
    </location>
</feature>
<feature type="compositionally biased region" description="Polar residues" evidence="1">
    <location>
        <begin position="368"/>
        <end position="381"/>
    </location>
</feature>
<feature type="compositionally biased region" description="Basic and acidic residues" evidence="1">
    <location>
        <begin position="836"/>
        <end position="852"/>
    </location>
</feature>
<dbReference type="Proteomes" id="UP001178508">
    <property type="component" value="Chromosome 16"/>
</dbReference>
<dbReference type="AlphaFoldDB" id="A0AAV1GPE7"/>
<feature type="compositionally biased region" description="Basic and acidic residues" evidence="1">
    <location>
        <begin position="717"/>
        <end position="733"/>
    </location>
</feature>
<accession>A0AAV1GPE7</accession>
<feature type="compositionally biased region" description="Polar residues" evidence="1">
    <location>
        <begin position="140"/>
        <end position="150"/>
    </location>
</feature>
<sequence>MDKNDPSPKPQGPVSQDDGDLRMKVDSTPGTDHKEKESVKCDERPQTPPATPVITRYYGGTDDDEVFIQLPRPSPPSSMPPLLSVEGSRDGKINHSNLTFANGPADATEAKANPGGLDWHHGEKQLMAAPNKLDELMMSTAETSEESMNTAALPKEKGSKDRDSTSMENTGSLMGPCYDPSRGSHQDDTTRKNELTEEPEDIDIEILSERQATWNEVEADGDDKYPKQVPVSTEERSKTEEHFHRDKDKVKSDGFSASTGTKSKLSTDKVDCSGTKTNAPTRSSLTDRDDLKPSVSPELCKYNQNSSDEATTQPQLSEITRKAPNDEQHVDTRSLNYKLAKYDWVRRESGISETLSPRPSVGEETISRTEQGQGSRGLNSNVQQGEQLLQRLQVVQQRQDVHAPEKPPTFQLTGPDMESEKEAVFGVEADEMQDGQDHLMGLKRSRLHTVEDDGANANLVEEKGSECDHAETKAWLSLPTMSVKPDHYPIVRTEAGYSDDDEKSEVWVPTEWSSNDEVSSTHPMSNRPRLSVAETSLEKQIHEVAQKKQNLQRAGGVFNLADNLDVIEIPFKTNFSLEPSPAKVGPGTRSSWQFSEQKMQKEISQEIQRELVLVNQGKIPGAYSKGEVRQLKETKLLFEAFQQENMEGPTRHRKSPTSLSKGHVYPSVLERTRSLEMFSLKSLPVSRTHSLRVHDPATAQMTKGPEDFRAKSPNGGPRDKTRVSPYQKQDKHARQYRSMDLMSAGVSDGETRRNVGEGNASGESPILKHNPFFKLRPALVLQPEVEKDIREAKEREEELRRQRCTLYGESRWKSKDKEKSRFTPTLTTDATGQSRGKLDRFWPPPSKKDQKSESTQQEAKVRRTAGQKASLWQRWESGQINGQPSQEKN</sequence>
<feature type="compositionally biased region" description="Polar residues" evidence="1">
    <location>
        <begin position="822"/>
        <end position="834"/>
    </location>
</feature>
<feature type="compositionally biased region" description="Basic and acidic residues" evidence="1">
    <location>
        <begin position="19"/>
        <end position="45"/>
    </location>
</feature>
<feature type="region of interest" description="Disordered" evidence="1">
    <location>
        <begin position="349"/>
        <end position="385"/>
    </location>
</feature>
<gene>
    <name evidence="2" type="ORF">XNOV1_A038532</name>
</gene>
<proteinExistence type="predicted"/>
<feature type="compositionally biased region" description="Basic and acidic residues" evidence="1">
    <location>
        <begin position="182"/>
        <end position="195"/>
    </location>
</feature>
<feature type="region of interest" description="Disordered" evidence="1">
    <location>
        <begin position="138"/>
        <end position="332"/>
    </location>
</feature>
<organism evidence="2 3">
    <name type="scientific">Xyrichtys novacula</name>
    <name type="common">Pearly razorfish</name>
    <name type="synonym">Hemipteronotus novacula</name>
    <dbReference type="NCBI Taxonomy" id="13765"/>
    <lineage>
        <taxon>Eukaryota</taxon>
        <taxon>Metazoa</taxon>
        <taxon>Chordata</taxon>
        <taxon>Craniata</taxon>
        <taxon>Vertebrata</taxon>
        <taxon>Euteleostomi</taxon>
        <taxon>Actinopterygii</taxon>
        <taxon>Neopterygii</taxon>
        <taxon>Teleostei</taxon>
        <taxon>Neoteleostei</taxon>
        <taxon>Acanthomorphata</taxon>
        <taxon>Eupercaria</taxon>
        <taxon>Labriformes</taxon>
        <taxon>Labridae</taxon>
        <taxon>Xyrichtys</taxon>
    </lineage>
</organism>